<dbReference type="Proteomes" id="UP001162992">
    <property type="component" value="Chromosome 10"/>
</dbReference>
<reference evidence="2" key="1">
    <citation type="journal article" date="2024" name="Proc. Natl. Acad. Sci. U.S.A.">
        <title>Extraordinary preservation of gene collinearity over three hundred million years revealed in homosporous lycophytes.</title>
        <authorList>
            <person name="Li C."/>
            <person name="Wickell D."/>
            <person name="Kuo L.Y."/>
            <person name="Chen X."/>
            <person name="Nie B."/>
            <person name="Liao X."/>
            <person name="Peng D."/>
            <person name="Ji J."/>
            <person name="Jenkins J."/>
            <person name="Williams M."/>
            <person name="Shu S."/>
            <person name="Plott C."/>
            <person name="Barry K."/>
            <person name="Rajasekar S."/>
            <person name="Grimwood J."/>
            <person name="Han X."/>
            <person name="Sun S."/>
            <person name="Hou Z."/>
            <person name="He W."/>
            <person name="Dai G."/>
            <person name="Sun C."/>
            <person name="Schmutz J."/>
            <person name="Leebens-Mack J.H."/>
            <person name="Li F.W."/>
            <person name="Wang L."/>
        </authorList>
    </citation>
    <scope>NUCLEOTIDE SEQUENCE [LARGE SCALE GENOMIC DNA]</scope>
    <source>
        <strain evidence="2">cv. PW_Plant_1</strain>
    </source>
</reference>
<protein>
    <submittedName>
        <fullName evidence="1">Uncharacterized protein</fullName>
    </submittedName>
</protein>
<sequence length="1174" mass="129343">MADKAAMDSSYEMAFLHADADGVGPALILSAPKGAAQYLFNVPEGFARLALEKKMRPSSHLSCVCLTSIQPHTAGGLGGLMLRLAQDGHGQVQLIGPKGTGQFVHALRHICHWRHPKVFVSECHSTRPLPVFDDDHTVIIPLMAGDQFSSCPWCSYNACLRSEATNPRMKWKKVLLTSIKKNSTTSSSGSSSSSSSDWSADDAEVFDIKSRKRKSELGSGHSTTSIEGVSKKMKNKVLHCEGTLVGNSKQVDSSLHSENCNNQVFRELDALFTQHDCAKKTMKRKAMNKLKKVFECNASSCLIAVKGRQIHQTDERLAGSSIKNPSFSDHSSSFCAKDSLRLNGSTENHPLYSRLDALFTQNSFGKRSLKRKAIGTLNKAKKCSSSCSVHHKVRGNNSIAVQASKETNMEANSVVCNLNSAYNDGIRQPQDTGTDVDGKSLISNIVENDLPSLQEESNPVFLKDPSGLSAIDSSEEDNYMLKGKHNHVHIFGYLCYLKKLHAGVLIIDCCSNESLKSIELHRIIKCMGSDMDFHKIIAVIHLTPIWLQKSELYKLWTKSFRKNILHFSVRGSFQEFGFISSLSTLLKLNLVSDRLFPLPFAMKPMVKKKCQGSSDQRKKKKSFEKIKVPVNVIIEKKGSNICTRFDNSKYLSRSNTFSAQDSLLQVRPSYACALQQCADMLYGDPCLTVNQKAALALRKELLLQRGLLLQQETNMTPPNQCSESPTGGRFQIVLAQDAKSYSSKLSSIDVPIQGRYLEQNESSLEDVLVFRENPPLRTLDAAGAGFEVVFLGTGSAEPSKYRGSSGILLKIQGCNASMLLDAGEGVVGQLVRLYGKQGAFEVLASLCCVWVSHKHADHVLGIYSVICARQGHGSLTIIGPSTVKNWLSEVSRVSGDIFPLSAYNYIHSKEFSVRQQGVNPNFTLSSGQGYQIQQMLDQLQLRNMKSVYVDHCYEAYGLVLFSNSGWSVVYSGDTRPCEQLIQAGIGCTLLIHEATFEDNLYGHAMQKRHSTVEEALNSAFHMHAQNVILTHFSQRYPKIVNIRDAGELNVFVAFDGMVVSSDNLKCFKSLLPLVSLVLEENSLCSHDSKVQAIKPNNVHGCMTVTDPSNKYPFPVDGEMPATILPDQVVMTNTLVKTAPLKGISIKNEGGLNSQQSGFSKHIRWADSNSDSEDG</sequence>
<accession>A0ACC2CEY2</accession>
<name>A0ACC2CEY2_DIPCM</name>
<proteinExistence type="predicted"/>
<organism evidence="1 2">
    <name type="scientific">Diphasiastrum complanatum</name>
    <name type="common">Issler's clubmoss</name>
    <name type="synonym">Lycopodium complanatum</name>
    <dbReference type="NCBI Taxonomy" id="34168"/>
    <lineage>
        <taxon>Eukaryota</taxon>
        <taxon>Viridiplantae</taxon>
        <taxon>Streptophyta</taxon>
        <taxon>Embryophyta</taxon>
        <taxon>Tracheophyta</taxon>
        <taxon>Lycopodiopsida</taxon>
        <taxon>Lycopodiales</taxon>
        <taxon>Lycopodiaceae</taxon>
        <taxon>Lycopodioideae</taxon>
        <taxon>Diphasiastrum</taxon>
    </lineage>
</organism>
<evidence type="ECO:0000313" key="2">
    <source>
        <dbReference type="Proteomes" id="UP001162992"/>
    </source>
</evidence>
<dbReference type="EMBL" id="CM055101">
    <property type="protein sequence ID" value="KAJ7540227.1"/>
    <property type="molecule type" value="Genomic_DNA"/>
</dbReference>
<keyword evidence="2" id="KW-1185">Reference proteome</keyword>
<comment type="caution">
    <text evidence="1">The sequence shown here is derived from an EMBL/GenBank/DDBJ whole genome shotgun (WGS) entry which is preliminary data.</text>
</comment>
<gene>
    <name evidence="1" type="ORF">O6H91_10G006100</name>
</gene>
<evidence type="ECO:0000313" key="1">
    <source>
        <dbReference type="EMBL" id="KAJ7540227.1"/>
    </source>
</evidence>